<comment type="caution">
    <text evidence="1">The sequence shown here is derived from an EMBL/GenBank/DDBJ whole genome shotgun (WGS) entry which is preliminary data.</text>
</comment>
<sequence length="75" mass="9263">MDGLTMLVENQFKLDPFLAPFEKALFIFYNKQIKKLKILHFVDEGFWLYYHRLKNSKFRWCMTQEEDLRLKQLES</sequence>
<dbReference type="Pfam" id="PF05717">
    <property type="entry name" value="TnpB_IS66"/>
    <property type="match status" value="1"/>
</dbReference>
<proteinExistence type="predicted"/>
<evidence type="ECO:0000313" key="1">
    <source>
        <dbReference type="EMBL" id="NFV16012.1"/>
    </source>
</evidence>
<dbReference type="PANTHER" id="PTHR36455:SF1">
    <property type="entry name" value="BLR8292 PROTEIN"/>
    <property type="match status" value="1"/>
</dbReference>
<name>A0A6G4HS01_CLOBO</name>
<protein>
    <submittedName>
        <fullName evidence="1">IS66 family insertion sequence element accessory protein TnpB</fullName>
    </submittedName>
</protein>
<accession>A0A6G4HS01</accession>
<reference evidence="1" key="1">
    <citation type="submission" date="2019-04" db="EMBL/GenBank/DDBJ databases">
        <title>Genome sequencing of Clostridium botulinum Groups I-IV and Clostridium butyricum.</title>
        <authorList>
            <person name="Brunt J."/>
            <person name="Van Vliet A.H.M."/>
            <person name="Stringer S.C."/>
            <person name="Carter A.T."/>
            <person name="Peck M.W."/>
        </authorList>
    </citation>
    <scope>NUCLEOTIDE SEQUENCE</scope>
    <source>
        <strain evidence="1">751/1</strain>
    </source>
</reference>
<organism evidence="1">
    <name type="scientific">Clostridium botulinum</name>
    <dbReference type="NCBI Taxonomy" id="1491"/>
    <lineage>
        <taxon>Bacteria</taxon>
        <taxon>Bacillati</taxon>
        <taxon>Bacillota</taxon>
        <taxon>Clostridia</taxon>
        <taxon>Eubacteriales</taxon>
        <taxon>Clostridiaceae</taxon>
        <taxon>Clostridium</taxon>
    </lineage>
</organism>
<gene>
    <name evidence="1" type="primary">tnpB</name>
    <name evidence="1" type="ORF">FDG29_07540</name>
</gene>
<dbReference type="PANTHER" id="PTHR36455">
    <property type="match status" value="1"/>
</dbReference>
<dbReference type="EMBL" id="SXEU01000002">
    <property type="protein sequence ID" value="NFV16012.1"/>
    <property type="molecule type" value="Genomic_DNA"/>
</dbReference>
<dbReference type="AlphaFoldDB" id="A0A6G4HS01"/>
<dbReference type="InterPro" id="IPR008878">
    <property type="entry name" value="Transposase_IS66_Orf2"/>
</dbReference>
<dbReference type="NCBIfam" id="NF033819">
    <property type="entry name" value="IS66_TnpB"/>
    <property type="match status" value="1"/>
</dbReference>